<keyword evidence="2" id="KW-0472">Membrane</keyword>
<organism evidence="3 4">
    <name type="scientific">Knipowitschia caucasica</name>
    <name type="common">Caucasian dwarf goby</name>
    <name type="synonym">Pomatoschistus caucasicus</name>
    <dbReference type="NCBI Taxonomy" id="637954"/>
    <lineage>
        <taxon>Eukaryota</taxon>
        <taxon>Metazoa</taxon>
        <taxon>Chordata</taxon>
        <taxon>Craniata</taxon>
        <taxon>Vertebrata</taxon>
        <taxon>Euteleostomi</taxon>
        <taxon>Actinopterygii</taxon>
        <taxon>Neopterygii</taxon>
        <taxon>Teleostei</taxon>
        <taxon>Neoteleostei</taxon>
        <taxon>Acanthomorphata</taxon>
        <taxon>Gobiaria</taxon>
        <taxon>Gobiiformes</taxon>
        <taxon>Gobioidei</taxon>
        <taxon>Gobiidae</taxon>
        <taxon>Gobiinae</taxon>
        <taxon>Knipowitschia</taxon>
    </lineage>
</organism>
<sequence>MYLEQAYPTPLSHTDPPQSRTETYRRDRPEALLPSLIRGKVVCDIQTAARLETMLFGHLCVLLMLWGCAHAGGYPPIAHMKYMQPMMKGPVGPPFREGKGHYVDMPPMIEVKGEPGPQGKPGLRGPPGPPGLTGKPGLGKPGINGPQGPPGPPGFPGIGKPGLPGLPGKLGPKGFSGEKGEVGPRVVNQDFRVLEVLLEEEVNQGYKAPADRRVNVDLKVIKDCLEIKENQESLGTQVLKVYLGLGVWENLELMVYQGCQVLLAPKVQLAFQDLKGKQDLLALQDQEASQEYLVFKGLWVRWGHRAYLDPRVKLDFQDL</sequence>
<feature type="region of interest" description="Disordered" evidence="1">
    <location>
        <begin position="1"/>
        <end position="25"/>
    </location>
</feature>
<accession>A0AAV2K6B4</accession>
<protein>
    <submittedName>
        <fullName evidence="3">Uncharacterized protein</fullName>
    </submittedName>
</protein>
<evidence type="ECO:0000256" key="1">
    <source>
        <dbReference type="SAM" id="MobiDB-lite"/>
    </source>
</evidence>
<name>A0AAV2K6B4_KNICA</name>
<feature type="compositionally biased region" description="Low complexity" evidence="1">
    <location>
        <begin position="163"/>
        <end position="173"/>
    </location>
</feature>
<reference evidence="3 4" key="1">
    <citation type="submission" date="2024-04" db="EMBL/GenBank/DDBJ databases">
        <authorList>
            <person name="Waldvogel A.-M."/>
            <person name="Schoenle A."/>
        </authorList>
    </citation>
    <scope>NUCLEOTIDE SEQUENCE [LARGE SCALE GENOMIC DNA]</scope>
</reference>
<evidence type="ECO:0000313" key="3">
    <source>
        <dbReference type="EMBL" id="CAL1584515.1"/>
    </source>
</evidence>
<feature type="transmembrane region" description="Helical" evidence="2">
    <location>
        <begin position="55"/>
        <end position="77"/>
    </location>
</feature>
<dbReference type="PANTHER" id="PTHR24637:SF421">
    <property type="entry name" value="CUTICLE COLLAGEN DPY-2"/>
    <property type="match status" value="1"/>
</dbReference>
<keyword evidence="2" id="KW-0812">Transmembrane</keyword>
<dbReference type="PANTHER" id="PTHR24637">
    <property type="entry name" value="COLLAGEN"/>
    <property type="match status" value="1"/>
</dbReference>
<gene>
    <name evidence="3" type="ORF">KC01_LOCUS14845</name>
</gene>
<dbReference type="Proteomes" id="UP001497482">
    <property type="component" value="Chromosome 16"/>
</dbReference>
<dbReference type="AlphaFoldDB" id="A0AAV2K6B4"/>
<keyword evidence="2" id="KW-1133">Transmembrane helix</keyword>
<evidence type="ECO:0000313" key="4">
    <source>
        <dbReference type="Proteomes" id="UP001497482"/>
    </source>
</evidence>
<feature type="region of interest" description="Disordered" evidence="1">
    <location>
        <begin position="111"/>
        <end position="182"/>
    </location>
</feature>
<evidence type="ECO:0000256" key="2">
    <source>
        <dbReference type="SAM" id="Phobius"/>
    </source>
</evidence>
<feature type="compositionally biased region" description="Polar residues" evidence="1">
    <location>
        <begin position="11"/>
        <end position="21"/>
    </location>
</feature>
<proteinExistence type="predicted"/>
<keyword evidence="4" id="KW-1185">Reference proteome</keyword>
<dbReference type="EMBL" id="OZ035838">
    <property type="protein sequence ID" value="CAL1584515.1"/>
    <property type="molecule type" value="Genomic_DNA"/>
</dbReference>